<dbReference type="Pfam" id="PF01068">
    <property type="entry name" value="DNA_ligase_A_M"/>
    <property type="match status" value="1"/>
</dbReference>
<dbReference type="FunFam" id="2.40.50.140:FF:000292">
    <property type="entry name" value="Probable ATP-dependent DNA ligase"/>
    <property type="match status" value="1"/>
</dbReference>
<evidence type="ECO:0000256" key="12">
    <source>
        <dbReference type="ARBA" id="ARBA00022840"/>
    </source>
</evidence>
<dbReference type="GO" id="GO:0003910">
    <property type="term" value="F:DNA ligase (ATP) activity"/>
    <property type="evidence" value="ECO:0007669"/>
    <property type="project" value="UniProtKB-EC"/>
</dbReference>
<dbReference type="Gene3D" id="3.30.470.30">
    <property type="entry name" value="DNA ligase/mRNA capping enzyme"/>
    <property type="match status" value="1"/>
</dbReference>
<keyword evidence="14" id="KW-0238">DNA-binding</keyword>
<keyword evidence="18" id="KW-0511">Multifunctional enzyme</keyword>
<dbReference type="AlphaFoldDB" id="A0A498QYJ3"/>
<dbReference type="InterPro" id="IPR012310">
    <property type="entry name" value="DNA_ligase_ATP-dep_cent"/>
</dbReference>
<keyword evidence="5" id="KW-0548">Nucleotidyltransferase</keyword>
<evidence type="ECO:0000256" key="23">
    <source>
        <dbReference type="ARBA" id="ARBA00061331"/>
    </source>
</evidence>
<sequence length="771" mass="85603">MEQPVKLTNADKVLYPATGTTKRDVFDYYTRIAEVMVPHIAGRPATRKRWPNGVDQPSFFEKQLASSAPDWLPRASVVHRSGTTIYPIIDSATGLAWIAQQAALEVHVPQWRFVAEWTRRGAQELKPGPATRLVFDLDPGEGVTMAQLVEVAHAVRELIADIGLTVFPLTSGSKGLHLYAPLDEPVSSRGATVLAKRVAQQLEKAMPTLVTATMTKSLRAGKVFLDWSQNNGSKTTIAPYSLRGRDQPTVAAPRTWDELDDPGLRQLRYDEVLPRVARDGDLLASLDADLPAVADRLTKYRSMRDASKTPEPVPRSKPVVGQGNTFVIQEHHARRLHYDFRLERDGVLVSWAVPKNLPETASVNHLAVRTEDHPLEYAAFEGTIPRGEYGAGKVIIWDTGTYDTEKFRDSGDGAEKGSEKGPEKGPEKGEVIVNLHGRRISGRYALIQTSGDQWLAHRMKDQQAFDFDTLAPMLTTHGSVDRLKAGQWAFEGKWDGYRLLVEADHGAVRLRSRSGRDVTKEYPQLRSLAADLADHHVVLDGEVVALDAAGVPSFNEMQNRVRATRIEFWAFDLLYLDGRSLLRAKYQDRRKLLETLASASELIVPELLPGDGAEAMAYSRKRGWEGVIAKRRDSGYQPGRRSAAWVKDKHWNTQDVVIGGWRAGEGGRSSGIGSLLMGIPGPSGLLFAGRVGTGFTERDLDNLKRTLAPLHTDENPFGASLPAREAKGVTFVEPRLVGEVRYSEWTPDNRLRQTSWRGLRPDKDPNEVVRE</sequence>
<dbReference type="CDD" id="cd07906">
    <property type="entry name" value="Adenylation_DNA_ligase_LigD_LigC"/>
    <property type="match status" value="1"/>
</dbReference>
<evidence type="ECO:0000256" key="21">
    <source>
        <dbReference type="ARBA" id="ARBA00049981"/>
    </source>
</evidence>
<evidence type="ECO:0000256" key="3">
    <source>
        <dbReference type="ARBA" id="ARBA00022598"/>
    </source>
</evidence>
<evidence type="ECO:0000256" key="14">
    <source>
        <dbReference type="ARBA" id="ARBA00023125"/>
    </source>
</evidence>
<evidence type="ECO:0000256" key="19">
    <source>
        <dbReference type="ARBA" id="ARBA00029943"/>
    </source>
</evidence>
<dbReference type="GO" id="GO:0006303">
    <property type="term" value="P:double-strand break repair via nonhomologous end joining"/>
    <property type="evidence" value="ECO:0007669"/>
    <property type="project" value="UniProtKB-ARBA"/>
</dbReference>
<dbReference type="InterPro" id="IPR052171">
    <property type="entry name" value="NHEJ_LigD"/>
</dbReference>
<evidence type="ECO:0000256" key="6">
    <source>
        <dbReference type="ARBA" id="ARBA00022722"/>
    </source>
</evidence>
<evidence type="ECO:0000256" key="8">
    <source>
        <dbReference type="ARBA" id="ARBA00022741"/>
    </source>
</evidence>
<evidence type="ECO:0000256" key="17">
    <source>
        <dbReference type="ARBA" id="ARBA00023211"/>
    </source>
</evidence>
<keyword evidence="9" id="KW-0227">DNA damage</keyword>
<organism evidence="26 27">
    <name type="scientific">Mycobacterium pseudokansasii</name>
    <dbReference type="NCBI Taxonomy" id="2341080"/>
    <lineage>
        <taxon>Bacteria</taxon>
        <taxon>Bacillati</taxon>
        <taxon>Actinomycetota</taxon>
        <taxon>Actinomycetes</taxon>
        <taxon>Mycobacteriales</taxon>
        <taxon>Mycobacteriaceae</taxon>
        <taxon>Mycobacterium</taxon>
    </lineage>
</organism>
<evidence type="ECO:0000256" key="20">
    <source>
        <dbReference type="ARBA" id="ARBA00034003"/>
    </source>
</evidence>
<dbReference type="RefSeq" id="WP_036402047.1">
    <property type="nucleotide sequence ID" value="NZ_UPHU01000001.1"/>
</dbReference>
<dbReference type="Gene3D" id="3.90.920.10">
    <property type="entry name" value="DNA primase, PRIM domain"/>
    <property type="match status" value="1"/>
</dbReference>
<keyword evidence="16" id="KW-0234">DNA repair</keyword>
<dbReference type="InterPro" id="IPR033649">
    <property type="entry name" value="MtLigD_Pol-like"/>
</dbReference>
<dbReference type="InterPro" id="IPR014144">
    <property type="entry name" value="LigD_PE_domain"/>
</dbReference>
<evidence type="ECO:0000256" key="9">
    <source>
        <dbReference type="ARBA" id="ARBA00022763"/>
    </source>
</evidence>
<feature type="region of interest" description="Disordered" evidence="24">
    <location>
        <begin position="751"/>
        <end position="771"/>
    </location>
</feature>
<dbReference type="PROSITE" id="PS50160">
    <property type="entry name" value="DNA_LIGASE_A3"/>
    <property type="match status" value="1"/>
</dbReference>
<proteinExistence type="inferred from homology"/>
<keyword evidence="27" id="KW-1185">Reference proteome</keyword>
<dbReference type="CDD" id="cd07971">
    <property type="entry name" value="OBF_DNA_ligase_LigD"/>
    <property type="match status" value="1"/>
</dbReference>
<dbReference type="InterPro" id="IPR012340">
    <property type="entry name" value="NA-bd_OB-fold"/>
</dbReference>
<evidence type="ECO:0000256" key="4">
    <source>
        <dbReference type="ARBA" id="ARBA00022679"/>
    </source>
</evidence>
<keyword evidence="8" id="KW-0547">Nucleotide-binding</keyword>
<comment type="cofactor">
    <cofactor evidence="1">
        <name>Mn(2+)</name>
        <dbReference type="ChEBI" id="CHEBI:29035"/>
    </cofactor>
</comment>
<feature type="region of interest" description="Disordered" evidence="24">
    <location>
        <begin position="406"/>
        <end position="428"/>
    </location>
</feature>
<dbReference type="Pfam" id="PF21686">
    <property type="entry name" value="LigD_Prim-Pol"/>
    <property type="match status" value="1"/>
</dbReference>
<keyword evidence="7" id="KW-0479">Metal-binding</keyword>
<comment type="similarity">
    <text evidence="22">In the N-terminal section; belongs to the LigD polymerase family.</text>
</comment>
<dbReference type="NCBIfam" id="TIGR02779">
    <property type="entry name" value="NHEJ_ligase_lig"/>
    <property type="match status" value="1"/>
</dbReference>
<accession>A0A498QYJ3</accession>
<gene>
    <name evidence="26" type="primary">ligD_3</name>
    <name evidence="26" type="ORF">LAUMK142_04607</name>
</gene>
<dbReference type="Pfam" id="PF13298">
    <property type="entry name" value="LigD_N"/>
    <property type="match status" value="1"/>
</dbReference>
<dbReference type="OrthoDB" id="9802472at2"/>
<dbReference type="InterPro" id="IPR012309">
    <property type="entry name" value="DNA_ligase_ATP-dep_C"/>
</dbReference>
<keyword evidence="6" id="KW-0540">Nuclease</keyword>
<evidence type="ECO:0000256" key="5">
    <source>
        <dbReference type="ARBA" id="ARBA00022695"/>
    </source>
</evidence>
<keyword evidence="13" id="KW-0239">DNA-directed DNA polymerase</keyword>
<keyword evidence="3" id="KW-0436">Ligase</keyword>
<protein>
    <recommendedName>
        <fullName evidence="2">DNA ligase (ATP)</fullName>
        <ecNumber evidence="2">6.5.1.1</ecNumber>
    </recommendedName>
    <alternativeName>
        <fullName evidence="19">NHEJ DNA polymerase</fullName>
    </alternativeName>
</protein>
<name>A0A498QYJ3_9MYCO</name>
<dbReference type="GO" id="GO:0046872">
    <property type="term" value="F:metal ion binding"/>
    <property type="evidence" value="ECO:0007669"/>
    <property type="project" value="UniProtKB-KW"/>
</dbReference>
<evidence type="ECO:0000256" key="10">
    <source>
        <dbReference type="ARBA" id="ARBA00022801"/>
    </source>
</evidence>
<evidence type="ECO:0000256" key="11">
    <source>
        <dbReference type="ARBA" id="ARBA00022839"/>
    </source>
</evidence>
<dbReference type="GO" id="GO:0003677">
    <property type="term" value="F:DNA binding"/>
    <property type="evidence" value="ECO:0007669"/>
    <property type="project" value="UniProtKB-KW"/>
</dbReference>
<feature type="domain" description="ATP-dependent DNA ligase family profile" evidence="25">
    <location>
        <begin position="559"/>
        <end position="678"/>
    </location>
</feature>
<evidence type="ECO:0000256" key="13">
    <source>
        <dbReference type="ARBA" id="ARBA00022932"/>
    </source>
</evidence>
<dbReference type="NCBIfam" id="NF007210">
    <property type="entry name" value="PRK09632.1"/>
    <property type="match status" value="1"/>
</dbReference>
<evidence type="ECO:0000313" key="27">
    <source>
        <dbReference type="Proteomes" id="UP000268285"/>
    </source>
</evidence>
<evidence type="ECO:0000256" key="24">
    <source>
        <dbReference type="SAM" id="MobiDB-lite"/>
    </source>
</evidence>
<evidence type="ECO:0000256" key="16">
    <source>
        <dbReference type="ARBA" id="ARBA00023204"/>
    </source>
</evidence>
<dbReference type="Gene3D" id="3.30.1490.70">
    <property type="match status" value="1"/>
</dbReference>
<dbReference type="Gene3D" id="2.40.50.140">
    <property type="entry name" value="Nucleic acid-binding proteins"/>
    <property type="match status" value="1"/>
</dbReference>
<dbReference type="EMBL" id="UPHU01000001">
    <property type="protein sequence ID" value="VBA54336.1"/>
    <property type="molecule type" value="Genomic_DNA"/>
</dbReference>
<evidence type="ECO:0000256" key="1">
    <source>
        <dbReference type="ARBA" id="ARBA00001936"/>
    </source>
</evidence>
<comment type="similarity">
    <text evidence="23">In the central section; belongs to the LigD 3'-phosphoesterase family.</text>
</comment>
<evidence type="ECO:0000256" key="18">
    <source>
        <dbReference type="ARBA" id="ARBA00023268"/>
    </source>
</evidence>
<dbReference type="GO" id="GO:0003887">
    <property type="term" value="F:DNA-directed DNA polymerase activity"/>
    <property type="evidence" value="ECO:0007669"/>
    <property type="project" value="UniProtKB-KW"/>
</dbReference>
<dbReference type="CDD" id="cd04863">
    <property type="entry name" value="MtLigD_Pol_like"/>
    <property type="match status" value="1"/>
</dbReference>
<comment type="similarity">
    <text evidence="21">In the C-terminal section; belongs to the ATP-dependent DNA ligase family.</text>
</comment>
<reference evidence="26 27" key="1">
    <citation type="submission" date="2018-09" db="EMBL/GenBank/DDBJ databases">
        <authorList>
            <person name="Tagini F."/>
        </authorList>
    </citation>
    <scope>NUCLEOTIDE SEQUENCE [LARGE SCALE GENOMIC DNA]</scope>
    <source>
        <strain evidence="26 27">MK142</strain>
    </source>
</reference>
<evidence type="ECO:0000256" key="22">
    <source>
        <dbReference type="ARBA" id="ARBA00049990"/>
    </source>
</evidence>
<comment type="catalytic activity">
    <reaction evidence="20">
        <text>ATP + (deoxyribonucleotide)n-3'-hydroxyl + 5'-phospho-(deoxyribonucleotide)m = (deoxyribonucleotide)n+m + AMP + diphosphate.</text>
        <dbReference type="EC" id="6.5.1.1"/>
    </reaction>
</comment>
<dbReference type="Proteomes" id="UP000268285">
    <property type="component" value="Unassembled WGS sequence"/>
</dbReference>
<dbReference type="PANTHER" id="PTHR42705">
    <property type="entry name" value="BIFUNCTIONAL NON-HOMOLOGOUS END JOINING PROTEIN LIGD"/>
    <property type="match status" value="1"/>
</dbReference>
<keyword evidence="4" id="KW-0808">Transferase</keyword>
<dbReference type="NCBIfam" id="TIGR02778">
    <property type="entry name" value="ligD_pol"/>
    <property type="match status" value="1"/>
</dbReference>
<dbReference type="EC" id="6.5.1.1" evidence="2"/>
<feature type="compositionally biased region" description="Basic and acidic residues" evidence="24">
    <location>
        <begin position="759"/>
        <end position="771"/>
    </location>
</feature>
<dbReference type="SUPFAM" id="SSF56091">
    <property type="entry name" value="DNA ligase/mRNA capping enzyme, catalytic domain"/>
    <property type="match status" value="1"/>
</dbReference>
<dbReference type="PANTHER" id="PTHR42705:SF2">
    <property type="entry name" value="BIFUNCTIONAL NON-HOMOLOGOUS END JOINING PROTEIN LIGD"/>
    <property type="match status" value="1"/>
</dbReference>
<keyword evidence="11" id="KW-0269">Exonuclease</keyword>
<dbReference type="SUPFAM" id="SSF50249">
    <property type="entry name" value="Nucleic acid-binding proteins"/>
    <property type="match status" value="1"/>
</dbReference>
<dbReference type="InterPro" id="IPR014145">
    <property type="entry name" value="LigD_pol_dom"/>
</dbReference>
<evidence type="ECO:0000313" key="26">
    <source>
        <dbReference type="EMBL" id="VBA54336.1"/>
    </source>
</evidence>
<keyword evidence="17" id="KW-0464">Manganese</keyword>
<dbReference type="GO" id="GO:0004527">
    <property type="term" value="F:exonuclease activity"/>
    <property type="evidence" value="ECO:0007669"/>
    <property type="project" value="UniProtKB-KW"/>
</dbReference>
<evidence type="ECO:0000256" key="7">
    <source>
        <dbReference type="ARBA" id="ARBA00022723"/>
    </source>
</evidence>
<dbReference type="InterPro" id="IPR014146">
    <property type="entry name" value="LigD_ligase_dom"/>
</dbReference>
<keyword evidence="15" id="KW-0233">DNA recombination</keyword>
<dbReference type="Pfam" id="PF04679">
    <property type="entry name" value="DNA_ligase_A_C"/>
    <property type="match status" value="1"/>
</dbReference>
<dbReference type="NCBIfam" id="TIGR02777">
    <property type="entry name" value="LigD_PE_dom"/>
    <property type="match status" value="1"/>
</dbReference>
<evidence type="ECO:0000256" key="2">
    <source>
        <dbReference type="ARBA" id="ARBA00012727"/>
    </source>
</evidence>
<evidence type="ECO:0000256" key="15">
    <source>
        <dbReference type="ARBA" id="ARBA00023172"/>
    </source>
</evidence>
<keyword evidence="12" id="KW-0067">ATP-binding</keyword>
<evidence type="ECO:0000259" key="25">
    <source>
        <dbReference type="PROSITE" id="PS50160"/>
    </source>
</evidence>
<dbReference type="GO" id="GO:0005524">
    <property type="term" value="F:ATP binding"/>
    <property type="evidence" value="ECO:0007669"/>
    <property type="project" value="UniProtKB-KW"/>
</dbReference>
<dbReference type="GO" id="GO:0006310">
    <property type="term" value="P:DNA recombination"/>
    <property type="evidence" value="ECO:0007669"/>
    <property type="project" value="UniProtKB-KW"/>
</dbReference>
<keyword evidence="10" id="KW-0378">Hydrolase</keyword>